<comment type="caution">
    <text evidence="3">The sequence shown here is derived from an EMBL/GenBank/DDBJ whole genome shotgun (WGS) entry which is preliminary data.</text>
</comment>
<evidence type="ECO:0000313" key="4">
    <source>
        <dbReference type="Proteomes" id="UP000217446"/>
    </source>
</evidence>
<evidence type="ECO:0000256" key="1">
    <source>
        <dbReference type="SAM" id="MobiDB-lite"/>
    </source>
</evidence>
<evidence type="ECO:0000313" key="3">
    <source>
        <dbReference type="EMBL" id="GAX52570.1"/>
    </source>
</evidence>
<organism evidence="3 4">
    <name type="scientific">Streptomyces olivochromogenes</name>
    <dbReference type="NCBI Taxonomy" id="1963"/>
    <lineage>
        <taxon>Bacteria</taxon>
        <taxon>Bacillati</taxon>
        <taxon>Actinomycetota</taxon>
        <taxon>Actinomycetes</taxon>
        <taxon>Kitasatosporales</taxon>
        <taxon>Streptomycetaceae</taxon>
        <taxon>Streptomyces</taxon>
    </lineage>
</organism>
<dbReference type="EMBL" id="BDQI01000007">
    <property type="protein sequence ID" value="GAX52570.1"/>
    <property type="molecule type" value="Genomic_DNA"/>
</dbReference>
<dbReference type="STRING" id="1963.AQJ27_15010"/>
<dbReference type="Pfam" id="PF14062">
    <property type="entry name" value="DUF4253"/>
    <property type="match status" value="1"/>
</dbReference>
<evidence type="ECO:0000259" key="2">
    <source>
        <dbReference type="Pfam" id="PF14062"/>
    </source>
</evidence>
<name>A0A250VF13_STROL</name>
<feature type="domain" description="DUF4253" evidence="2">
    <location>
        <begin position="200"/>
        <end position="310"/>
    </location>
</feature>
<sequence>MGGPRGALSVAGPKVTGMATLPNPLPSLAADPSGRALGLELPPGKLIDATDEGPWHEPLLWHAEAPAAPGDWATLGSAPRTAGLLPLLIDVGGGQGGPEEWELMPEETSYPGDHDADEVLAGYWEEYAEDELEADADYPGKEAVTELFGEAKEFAETIAPHGVQWPGLAPATAPGADADDRATEVADSLAGGGSWLKEPRLALVPARRSADIPAAIGWSGPVNYEGDVARLCAVLRSWEDRFGIRVVALTFDQLVLSVAAPPTTAAEAEAVAAEHFAFCPDNITQGESETLRAYAADEVLGRRVWSFWWD</sequence>
<keyword evidence="4" id="KW-1185">Reference proteome</keyword>
<dbReference type="Proteomes" id="UP000217446">
    <property type="component" value="Unassembled WGS sequence"/>
</dbReference>
<gene>
    <name evidence="3" type="ORF">SO3561_04086</name>
</gene>
<dbReference type="AlphaFoldDB" id="A0A250VF13"/>
<dbReference type="InterPro" id="IPR025349">
    <property type="entry name" value="DUF4253"/>
</dbReference>
<proteinExistence type="predicted"/>
<accession>A0A250VF13</accession>
<protein>
    <recommendedName>
        <fullName evidence="2">DUF4253 domain-containing protein</fullName>
    </recommendedName>
</protein>
<feature type="region of interest" description="Disordered" evidence="1">
    <location>
        <begin position="1"/>
        <end position="29"/>
    </location>
</feature>
<reference evidence="4" key="1">
    <citation type="submission" date="2017-05" db="EMBL/GenBank/DDBJ databases">
        <title>Streptomyces olivochromogenes NBRC 3561 whole genome shotgun sequence.</title>
        <authorList>
            <person name="Dohra H."/>
            <person name="Kodani S."/>
        </authorList>
    </citation>
    <scope>NUCLEOTIDE SEQUENCE [LARGE SCALE GENOMIC DNA]</scope>
    <source>
        <strain evidence="4">NBRC 3561</strain>
    </source>
</reference>